<reference evidence="3" key="1">
    <citation type="submission" date="2016-10" db="EMBL/GenBank/DDBJ databases">
        <authorList>
            <person name="Varghese N."/>
            <person name="Submissions S."/>
        </authorList>
    </citation>
    <scope>NUCLEOTIDE SEQUENCE [LARGE SCALE GENOMIC DNA]</scope>
    <source>
        <strain evidence="3">CGMCC 4.3147</strain>
    </source>
</reference>
<feature type="domain" description="DUF305" evidence="1">
    <location>
        <begin position="41"/>
        <end position="194"/>
    </location>
</feature>
<dbReference type="PANTHER" id="PTHR36933">
    <property type="entry name" value="SLL0788 PROTEIN"/>
    <property type="match status" value="1"/>
</dbReference>
<proteinExistence type="predicted"/>
<dbReference type="EMBL" id="FNGF01000006">
    <property type="protein sequence ID" value="SDL50462.1"/>
    <property type="molecule type" value="Genomic_DNA"/>
</dbReference>
<dbReference type="RefSeq" id="WP_091053313.1">
    <property type="nucleotide sequence ID" value="NZ_FNGF01000006.1"/>
</dbReference>
<name>A0A1G9KLD0_9ACTN</name>
<dbReference type="InterPro" id="IPR012347">
    <property type="entry name" value="Ferritin-like"/>
</dbReference>
<gene>
    <name evidence="2" type="ORF">SAMN05216298_4128</name>
</gene>
<dbReference type="AlphaFoldDB" id="A0A1G9KLD0"/>
<sequence length="206" mass="22081">MTGLWRRPAVLIAITAVLMLAAGGAVGWVAGTSSPGNDSVEAGFARDMITHHQQAVDMAMHEWQHGSDETMKAVAYDIATAQSAEMGMYRTWLRQWGVQLSSGEPMAWAGEEHAHDTESNGGLMPGMATDEEMTAFKAASGTDADVMFANLMIDHHIGGVDMAKAALDLSDNALVADAAQRTITVQQAEIENLEGHRDRILSTVEN</sequence>
<dbReference type="Proteomes" id="UP000198662">
    <property type="component" value="Unassembled WGS sequence"/>
</dbReference>
<dbReference type="STRING" id="380244.SAMN05216298_4128"/>
<dbReference type="InterPro" id="IPR005183">
    <property type="entry name" value="DUF305_CopM-like"/>
</dbReference>
<evidence type="ECO:0000313" key="3">
    <source>
        <dbReference type="Proteomes" id="UP000198662"/>
    </source>
</evidence>
<dbReference type="OrthoDB" id="26872at2"/>
<evidence type="ECO:0000313" key="2">
    <source>
        <dbReference type="EMBL" id="SDL50462.1"/>
    </source>
</evidence>
<organism evidence="2 3">
    <name type="scientific">Glycomyces sambucus</name>
    <dbReference type="NCBI Taxonomy" id="380244"/>
    <lineage>
        <taxon>Bacteria</taxon>
        <taxon>Bacillati</taxon>
        <taxon>Actinomycetota</taxon>
        <taxon>Actinomycetes</taxon>
        <taxon>Glycomycetales</taxon>
        <taxon>Glycomycetaceae</taxon>
        <taxon>Glycomyces</taxon>
    </lineage>
</organism>
<dbReference type="Pfam" id="PF03713">
    <property type="entry name" value="DUF305"/>
    <property type="match status" value="1"/>
</dbReference>
<accession>A0A1G9KLD0</accession>
<evidence type="ECO:0000259" key="1">
    <source>
        <dbReference type="Pfam" id="PF03713"/>
    </source>
</evidence>
<keyword evidence="3" id="KW-1185">Reference proteome</keyword>
<dbReference type="Gene3D" id="1.20.1260.10">
    <property type="match status" value="1"/>
</dbReference>
<dbReference type="PANTHER" id="PTHR36933:SF1">
    <property type="entry name" value="SLL0788 PROTEIN"/>
    <property type="match status" value="1"/>
</dbReference>
<protein>
    <submittedName>
        <fullName evidence="2">Uncharacterized conserved protein, DUF305 family</fullName>
    </submittedName>
</protein>